<dbReference type="Proteomes" id="UP000790377">
    <property type="component" value="Unassembled WGS sequence"/>
</dbReference>
<gene>
    <name evidence="1" type="ORF">BJ138DRAFT_1107006</name>
</gene>
<proteinExistence type="predicted"/>
<protein>
    <submittedName>
        <fullName evidence="1">Uncharacterized protein</fullName>
    </submittedName>
</protein>
<comment type="caution">
    <text evidence="1">The sequence shown here is derived from an EMBL/GenBank/DDBJ whole genome shotgun (WGS) entry which is preliminary data.</text>
</comment>
<organism evidence="1 2">
    <name type="scientific">Hygrophoropsis aurantiaca</name>
    <dbReference type="NCBI Taxonomy" id="72124"/>
    <lineage>
        <taxon>Eukaryota</taxon>
        <taxon>Fungi</taxon>
        <taxon>Dikarya</taxon>
        <taxon>Basidiomycota</taxon>
        <taxon>Agaricomycotina</taxon>
        <taxon>Agaricomycetes</taxon>
        <taxon>Agaricomycetidae</taxon>
        <taxon>Boletales</taxon>
        <taxon>Coniophorineae</taxon>
        <taxon>Hygrophoropsidaceae</taxon>
        <taxon>Hygrophoropsis</taxon>
    </lineage>
</organism>
<dbReference type="EMBL" id="MU268558">
    <property type="protein sequence ID" value="KAH7904222.1"/>
    <property type="molecule type" value="Genomic_DNA"/>
</dbReference>
<sequence>MASISSSLGTQFLTFDSTLLAASSTVTANNLQYWQFYGWNKPQYDGVAFYTYGTPSPDGFSRCAGFAHSEADIDNNLRSFKFQVFEEGSYELVLYDDSSCHSNKLYGRLSTVNVQEMINKKKGISQHWRSLRVHRSKV</sequence>
<accession>A0ACB7ZU40</accession>
<reference evidence="1" key="1">
    <citation type="journal article" date="2021" name="New Phytol.">
        <title>Evolutionary innovations through gain and loss of genes in the ectomycorrhizal Boletales.</title>
        <authorList>
            <person name="Wu G."/>
            <person name="Miyauchi S."/>
            <person name="Morin E."/>
            <person name="Kuo A."/>
            <person name="Drula E."/>
            <person name="Varga T."/>
            <person name="Kohler A."/>
            <person name="Feng B."/>
            <person name="Cao Y."/>
            <person name="Lipzen A."/>
            <person name="Daum C."/>
            <person name="Hundley H."/>
            <person name="Pangilinan J."/>
            <person name="Johnson J."/>
            <person name="Barry K."/>
            <person name="LaButti K."/>
            <person name="Ng V."/>
            <person name="Ahrendt S."/>
            <person name="Min B."/>
            <person name="Choi I.G."/>
            <person name="Park H."/>
            <person name="Plett J.M."/>
            <person name="Magnuson J."/>
            <person name="Spatafora J.W."/>
            <person name="Nagy L.G."/>
            <person name="Henrissat B."/>
            <person name="Grigoriev I.V."/>
            <person name="Yang Z.L."/>
            <person name="Xu J."/>
            <person name="Martin F.M."/>
        </authorList>
    </citation>
    <scope>NUCLEOTIDE SEQUENCE</scope>
    <source>
        <strain evidence="1">ATCC 28755</strain>
    </source>
</reference>
<evidence type="ECO:0000313" key="1">
    <source>
        <dbReference type="EMBL" id="KAH7904222.1"/>
    </source>
</evidence>
<evidence type="ECO:0000313" key="2">
    <source>
        <dbReference type="Proteomes" id="UP000790377"/>
    </source>
</evidence>
<name>A0ACB7ZU40_9AGAM</name>
<keyword evidence="2" id="KW-1185">Reference proteome</keyword>